<dbReference type="EMBL" id="JAFBCY010000001">
    <property type="protein sequence ID" value="MBM7850661.1"/>
    <property type="molecule type" value="Genomic_DNA"/>
</dbReference>
<dbReference type="Proteomes" id="UP000758856">
    <property type="component" value="Unassembled WGS sequence"/>
</dbReference>
<dbReference type="NCBIfam" id="TIGR01682">
    <property type="entry name" value="moaD"/>
    <property type="match status" value="1"/>
</dbReference>
<protein>
    <submittedName>
        <fullName evidence="1">Molybdopterin synthase sulfur carrier subunit</fullName>
    </submittedName>
</protein>
<keyword evidence="3" id="KW-1185">Reference proteome</keyword>
<reference evidence="2 3" key="2">
    <citation type="submission" date="2021-01" db="EMBL/GenBank/DDBJ databases">
        <title>Genomic Encyclopedia of Type Strains, Phase IV (KMG-IV): sequencing the most valuable type-strain genomes for metagenomic binning, comparative biology and taxonomic classification.</title>
        <authorList>
            <person name="Goeker M."/>
        </authorList>
    </citation>
    <scope>NUCLEOTIDE SEQUENCE [LARGE SCALE GENOMIC DNA]</scope>
    <source>
        <strain evidence="2 3">DSM 6130</strain>
    </source>
</reference>
<accession>A0A9W6IUQ9</accession>
<dbReference type="CDD" id="cd00754">
    <property type="entry name" value="Ubl_MoaD"/>
    <property type="match status" value="1"/>
</dbReference>
<reference evidence="1" key="1">
    <citation type="journal article" date="2014" name="Int. J. Syst. Evol. Microbiol.">
        <title>Complete genome sequence of Corynebacterium casei LMG S-19264T (=DSM 44701T), isolated from a smear-ripened cheese.</title>
        <authorList>
            <consortium name="US DOE Joint Genome Institute (JGI-PGF)"/>
            <person name="Walter F."/>
            <person name="Albersmeier A."/>
            <person name="Kalinowski J."/>
            <person name="Ruckert C."/>
        </authorList>
    </citation>
    <scope>NUCLEOTIDE SEQUENCE</scope>
    <source>
        <strain evidence="1">VKM B-1606</strain>
    </source>
</reference>
<sequence>MKLKYFAWVRERVGLAEEDVDAPAGVATVAELVDWLRGRGPDYERAFAAGPAIRAAIDKRHAKPDASIAGAGEIAFFPPMTGG</sequence>
<evidence type="ECO:0000313" key="2">
    <source>
        <dbReference type="EMBL" id="MBM7850661.1"/>
    </source>
</evidence>
<dbReference type="InterPro" id="IPR016155">
    <property type="entry name" value="Mopterin_synth/thiamin_S_b"/>
</dbReference>
<name>A0A9W6IUQ9_9HYPH</name>
<dbReference type="Proteomes" id="UP001143400">
    <property type="component" value="Unassembled WGS sequence"/>
</dbReference>
<dbReference type="SUPFAM" id="SSF54285">
    <property type="entry name" value="MoaD/ThiS"/>
    <property type="match status" value="1"/>
</dbReference>
<reference evidence="1" key="3">
    <citation type="submission" date="2023-01" db="EMBL/GenBank/DDBJ databases">
        <authorList>
            <person name="Sun Q."/>
            <person name="Evtushenko L."/>
        </authorList>
    </citation>
    <scope>NUCLEOTIDE SEQUENCE</scope>
    <source>
        <strain evidence="1">VKM B-1606</strain>
    </source>
</reference>
<dbReference type="Gene3D" id="3.10.20.30">
    <property type="match status" value="1"/>
</dbReference>
<dbReference type="RefSeq" id="WP_020184419.1">
    <property type="nucleotide sequence ID" value="NZ_BSFF01000002.1"/>
</dbReference>
<dbReference type="Pfam" id="PF02597">
    <property type="entry name" value="ThiS"/>
    <property type="match status" value="1"/>
</dbReference>
<dbReference type="InterPro" id="IPR012675">
    <property type="entry name" value="Beta-grasp_dom_sf"/>
</dbReference>
<evidence type="ECO:0000313" key="4">
    <source>
        <dbReference type="Proteomes" id="UP001143400"/>
    </source>
</evidence>
<dbReference type="EMBL" id="BSFF01000002">
    <property type="protein sequence ID" value="GLK55954.1"/>
    <property type="molecule type" value="Genomic_DNA"/>
</dbReference>
<evidence type="ECO:0000313" key="1">
    <source>
        <dbReference type="EMBL" id="GLK55954.1"/>
    </source>
</evidence>
<organism evidence="1 4">
    <name type="scientific">Methylopila capsulata</name>
    <dbReference type="NCBI Taxonomy" id="61654"/>
    <lineage>
        <taxon>Bacteria</taxon>
        <taxon>Pseudomonadati</taxon>
        <taxon>Pseudomonadota</taxon>
        <taxon>Alphaproteobacteria</taxon>
        <taxon>Hyphomicrobiales</taxon>
        <taxon>Methylopilaceae</taxon>
        <taxon>Methylopila</taxon>
    </lineage>
</organism>
<evidence type="ECO:0000313" key="3">
    <source>
        <dbReference type="Proteomes" id="UP000758856"/>
    </source>
</evidence>
<dbReference type="InterPro" id="IPR003749">
    <property type="entry name" value="ThiS/MoaD-like"/>
</dbReference>
<dbReference type="AlphaFoldDB" id="A0A9W6IUQ9"/>
<comment type="caution">
    <text evidence="1">The sequence shown here is derived from an EMBL/GenBank/DDBJ whole genome shotgun (WGS) entry which is preliminary data.</text>
</comment>
<proteinExistence type="predicted"/>
<gene>
    <name evidence="1" type="primary">moaD</name>
    <name evidence="1" type="ORF">GCM10008170_19730</name>
    <name evidence="2" type="ORF">JOD31_000873</name>
</gene>